<name>A0A8C5HRB6_GOUWI</name>
<keyword evidence="3" id="KW-0732">Signal</keyword>
<feature type="signal peptide" evidence="3">
    <location>
        <begin position="1"/>
        <end position="20"/>
    </location>
</feature>
<feature type="compositionally biased region" description="Low complexity" evidence="1">
    <location>
        <begin position="123"/>
        <end position="143"/>
    </location>
</feature>
<reference evidence="4" key="3">
    <citation type="submission" date="2025-09" db="UniProtKB">
        <authorList>
            <consortium name="Ensembl"/>
        </authorList>
    </citation>
    <scope>IDENTIFICATION</scope>
</reference>
<dbReference type="AlphaFoldDB" id="A0A8C5HRB6"/>
<accession>A0A8C5HRB6</accession>
<keyword evidence="2" id="KW-0472">Membrane</keyword>
<feature type="chain" id="PRO_5034864583" evidence="3">
    <location>
        <begin position="21"/>
        <end position="249"/>
    </location>
</feature>
<keyword evidence="2" id="KW-0812">Transmembrane</keyword>
<evidence type="ECO:0000256" key="1">
    <source>
        <dbReference type="SAM" id="MobiDB-lite"/>
    </source>
</evidence>
<evidence type="ECO:0000313" key="4">
    <source>
        <dbReference type="Ensembl" id="ENSGWIP00000049025.1"/>
    </source>
</evidence>
<reference evidence="4" key="2">
    <citation type="submission" date="2025-08" db="UniProtKB">
        <authorList>
            <consortium name="Ensembl"/>
        </authorList>
    </citation>
    <scope>IDENTIFICATION</scope>
</reference>
<feature type="compositionally biased region" description="Polar residues" evidence="1">
    <location>
        <begin position="72"/>
        <end position="122"/>
    </location>
</feature>
<feature type="compositionally biased region" description="Polar residues" evidence="1">
    <location>
        <begin position="144"/>
        <end position="154"/>
    </location>
</feature>
<feature type="region of interest" description="Disordered" evidence="1">
    <location>
        <begin position="66"/>
        <end position="154"/>
    </location>
</feature>
<organism evidence="4 5">
    <name type="scientific">Gouania willdenowi</name>
    <name type="common">Blunt-snouted clingfish</name>
    <name type="synonym">Lepadogaster willdenowi</name>
    <dbReference type="NCBI Taxonomy" id="441366"/>
    <lineage>
        <taxon>Eukaryota</taxon>
        <taxon>Metazoa</taxon>
        <taxon>Chordata</taxon>
        <taxon>Craniata</taxon>
        <taxon>Vertebrata</taxon>
        <taxon>Euteleostomi</taxon>
        <taxon>Actinopterygii</taxon>
        <taxon>Neopterygii</taxon>
        <taxon>Teleostei</taxon>
        <taxon>Neoteleostei</taxon>
        <taxon>Acanthomorphata</taxon>
        <taxon>Ovalentaria</taxon>
        <taxon>Blenniimorphae</taxon>
        <taxon>Blenniiformes</taxon>
        <taxon>Gobiesocoidei</taxon>
        <taxon>Gobiesocidae</taxon>
        <taxon>Gobiesocinae</taxon>
        <taxon>Gouania</taxon>
    </lineage>
</organism>
<proteinExistence type="predicted"/>
<feature type="transmembrane region" description="Helical" evidence="2">
    <location>
        <begin position="164"/>
        <end position="183"/>
    </location>
</feature>
<protein>
    <submittedName>
        <fullName evidence="4">Uncharacterized protein</fullName>
    </submittedName>
</protein>
<dbReference type="Ensembl" id="ENSGWIT00000053013.1">
    <property type="protein sequence ID" value="ENSGWIP00000049025.1"/>
    <property type="gene ID" value="ENSGWIG00000023961.1"/>
</dbReference>
<evidence type="ECO:0000256" key="3">
    <source>
        <dbReference type="SAM" id="SignalP"/>
    </source>
</evidence>
<keyword evidence="5" id="KW-1185">Reference proteome</keyword>
<reference evidence="4" key="1">
    <citation type="submission" date="2020-06" db="EMBL/GenBank/DDBJ databases">
        <authorList>
            <consortium name="Wellcome Sanger Institute Data Sharing"/>
        </authorList>
    </citation>
    <scope>NUCLEOTIDE SEQUENCE [LARGE SCALE GENOMIC DNA]</scope>
</reference>
<dbReference type="Proteomes" id="UP000694680">
    <property type="component" value="Chromosome 5"/>
</dbReference>
<keyword evidence="2" id="KW-1133">Transmembrane helix</keyword>
<evidence type="ECO:0000256" key="2">
    <source>
        <dbReference type="SAM" id="Phobius"/>
    </source>
</evidence>
<evidence type="ECO:0000313" key="5">
    <source>
        <dbReference type="Proteomes" id="UP000694680"/>
    </source>
</evidence>
<sequence>MDPISATRTCSLFILSVALATTENQLLTTRTSPKAISGLNLTTNSSNSDLKTNALTNFTEEEIRSTIRHDQALTSSTMAEPTGSTGYPQPSSTTITPMSDGATQRKSTSSIEPGTSTALEAQTTANYTSTNITTHSSNTVTTSDRGQSTNKGFGLNNSEKTVTILFSLILGVLVVALIVFMLFKCKHKIQYMHQPLTNENDTLLMTYLSTDVLVEGRNTLYGLSVGHPIYDNVPPPPSDQSQFRLDFLH</sequence>